<feature type="signal peptide" evidence="2">
    <location>
        <begin position="1"/>
        <end position="20"/>
    </location>
</feature>
<keyword evidence="2" id="KW-0732">Signal</keyword>
<feature type="chain" id="PRO_5038685941" evidence="2">
    <location>
        <begin position="21"/>
        <end position="284"/>
    </location>
</feature>
<sequence>MGIPLALVLGALLALAGSHAGAKVGDVPLFALAVLAAFVVQWVAFVPAFWRQTEVYYDITGSITYVTVTAGLLALAPERDARAVLLAGLVIVWTLRLGPFLFRRIRRAGSDDRFDEIKPSFPRFLLVWTVQGLWVTFTAMAAWVGISSTSRAGLDALAVVGVVLWVLGFAMETVADAQKSRFRADPANAGRFITTGLWSRSRHPNYAGEILLWIGVAVVAAPVLTGWQWVALASPVFVTLLLTRVSGVPLLEKKADARWGGQPDYEEYKRTTPVLVPRLTRGRG</sequence>
<keyword evidence="1" id="KW-1133">Transmembrane helix</keyword>
<dbReference type="AlphaFoldDB" id="A0A511Z066"/>
<dbReference type="PANTHER" id="PTHR32251">
    <property type="entry name" value="3-OXO-5-ALPHA-STEROID 4-DEHYDROGENASE"/>
    <property type="match status" value="1"/>
</dbReference>
<dbReference type="EMBL" id="BJYK01000009">
    <property type="protein sequence ID" value="GEN80823.1"/>
    <property type="molecule type" value="Genomic_DNA"/>
</dbReference>
<keyword evidence="1" id="KW-0812">Transmembrane</keyword>
<evidence type="ECO:0000256" key="2">
    <source>
        <dbReference type="SAM" id="SignalP"/>
    </source>
</evidence>
<keyword evidence="1" id="KW-0472">Membrane</keyword>
<feature type="transmembrane region" description="Helical" evidence="1">
    <location>
        <begin position="55"/>
        <end position="77"/>
    </location>
</feature>
<dbReference type="GO" id="GO:0016020">
    <property type="term" value="C:membrane"/>
    <property type="evidence" value="ECO:0007669"/>
    <property type="project" value="TreeGrafter"/>
</dbReference>
<name>A0A511Z066_9CELL</name>
<keyword evidence="4" id="KW-1185">Reference proteome</keyword>
<reference evidence="3 4" key="1">
    <citation type="submission" date="2019-07" db="EMBL/GenBank/DDBJ databases">
        <title>Whole genome shotgun sequence of Actinotalea fermentans NBRC 105374.</title>
        <authorList>
            <person name="Hosoyama A."/>
            <person name="Uohara A."/>
            <person name="Ohji S."/>
            <person name="Ichikawa N."/>
        </authorList>
    </citation>
    <scope>NUCLEOTIDE SEQUENCE [LARGE SCALE GENOMIC DNA]</scope>
    <source>
        <strain evidence="3 4">NBRC 105374</strain>
    </source>
</reference>
<dbReference type="InterPro" id="IPR010721">
    <property type="entry name" value="UstE-like"/>
</dbReference>
<comment type="caution">
    <text evidence="3">The sequence shown here is derived from an EMBL/GenBank/DDBJ whole genome shotgun (WGS) entry which is preliminary data.</text>
</comment>
<dbReference type="Proteomes" id="UP000321484">
    <property type="component" value="Unassembled WGS sequence"/>
</dbReference>
<feature type="transmembrane region" description="Helical" evidence="1">
    <location>
        <begin position="83"/>
        <end position="102"/>
    </location>
</feature>
<feature type="transmembrane region" description="Helical" evidence="1">
    <location>
        <begin position="206"/>
        <end position="224"/>
    </location>
</feature>
<evidence type="ECO:0000313" key="4">
    <source>
        <dbReference type="Proteomes" id="UP000321484"/>
    </source>
</evidence>
<organism evidence="3 4">
    <name type="scientific">Actinotalea fermentans</name>
    <dbReference type="NCBI Taxonomy" id="43671"/>
    <lineage>
        <taxon>Bacteria</taxon>
        <taxon>Bacillati</taxon>
        <taxon>Actinomycetota</taxon>
        <taxon>Actinomycetes</taxon>
        <taxon>Micrococcales</taxon>
        <taxon>Cellulomonadaceae</taxon>
        <taxon>Actinotalea</taxon>
    </lineage>
</organism>
<dbReference type="Pfam" id="PF06966">
    <property type="entry name" value="DUF1295"/>
    <property type="match status" value="1"/>
</dbReference>
<feature type="transmembrane region" description="Helical" evidence="1">
    <location>
        <begin position="123"/>
        <end position="146"/>
    </location>
</feature>
<protein>
    <submittedName>
        <fullName evidence="3">Uncharacterized protein</fullName>
    </submittedName>
</protein>
<dbReference type="PROSITE" id="PS50244">
    <property type="entry name" value="S5A_REDUCTASE"/>
    <property type="match status" value="1"/>
</dbReference>
<proteinExistence type="predicted"/>
<accession>A0A511Z066</accession>
<evidence type="ECO:0000256" key="1">
    <source>
        <dbReference type="SAM" id="Phobius"/>
    </source>
</evidence>
<evidence type="ECO:0000313" key="3">
    <source>
        <dbReference type="EMBL" id="GEN80823.1"/>
    </source>
</evidence>
<gene>
    <name evidence="3" type="ORF">AFE02nite_25570</name>
</gene>
<dbReference type="PANTHER" id="PTHR32251:SF17">
    <property type="entry name" value="STEROID 5-ALPHA REDUCTASE C-TERMINAL DOMAIN-CONTAINING PROTEIN"/>
    <property type="match status" value="1"/>
</dbReference>
<feature type="transmembrane region" description="Helical" evidence="1">
    <location>
        <begin position="152"/>
        <end position="171"/>
    </location>
</feature>
<dbReference type="Gene3D" id="1.20.120.1630">
    <property type="match status" value="1"/>
</dbReference>
<feature type="transmembrane region" description="Helical" evidence="1">
    <location>
        <begin position="30"/>
        <end position="50"/>
    </location>
</feature>